<evidence type="ECO:0000256" key="1">
    <source>
        <dbReference type="ARBA" id="ARBA00010617"/>
    </source>
</evidence>
<keyword evidence="2 6" id="KW-0479">Metal-binding</keyword>
<dbReference type="EMBL" id="KZ806130">
    <property type="protein sequence ID" value="PVH90734.1"/>
    <property type="molecule type" value="Genomic_DNA"/>
</dbReference>
<dbReference type="OrthoDB" id="1103324at2759"/>
<evidence type="ECO:0000256" key="4">
    <source>
        <dbReference type="ARBA" id="ARBA00023004"/>
    </source>
</evidence>
<evidence type="ECO:0000256" key="2">
    <source>
        <dbReference type="ARBA" id="ARBA00022723"/>
    </source>
</evidence>
<dbReference type="STRING" id="97972.A0A2V1D0F8"/>
<evidence type="ECO:0000256" key="3">
    <source>
        <dbReference type="ARBA" id="ARBA00023002"/>
    </source>
</evidence>
<reference evidence="8 9" key="1">
    <citation type="journal article" date="2018" name="Sci. Rep.">
        <title>Comparative genomics provides insights into the lifestyle and reveals functional heterogeneity of dark septate endophytic fungi.</title>
        <authorList>
            <person name="Knapp D.G."/>
            <person name="Nemeth J.B."/>
            <person name="Barry K."/>
            <person name="Hainaut M."/>
            <person name="Henrissat B."/>
            <person name="Johnson J."/>
            <person name="Kuo A."/>
            <person name="Lim J.H.P."/>
            <person name="Lipzen A."/>
            <person name="Nolan M."/>
            <person name="Ohm R.A."/>
            <person name="Tamas L."/>
            <person name="Grigoriev I.V."/>
            <person name="Spatafora J.W."/>
            <person name="Nagy L.G."/>
            <person name="Kovacs G.M."/>
        </authorList>
    </citation>
    <scope>NUCLEOTIDE SEQUENCE [LARGE SCALE GENOMIC DNA]</scope>
    <source>
        <strain evidence="8 9">DSE2036</strain>
    </source>
</reference>
<dbReference type="SUPFAM" id="SSF48264">
    <property type="entry name" value="Cytochrome P450"/>
    <property type="match status" value="1"/>
</dbReference>
<name>A0A2V1D0F8_9PLEO</name>
<dbReference type="GO" id="GO:0004497">
    <property type="term" value="F:monooxygenase activity"/>
    <property type="evidence" value="ECO:0007669"/>
    <property type="project" value="UniProtKB-KW"/>
</dbReference>
<keyword evidence="6" id="KW-0349">Heme</keyword>
<gene>
    <name evidence="8" type="ORF">DM02DRAFT_664735</name>
</gene>
<protein>
    <submittedName>
        <fullName evidence="8">Cytochrome P450</fullName>
    </submittedName>
</protein>
<feature type="transmembrane region" description="Helical" evidence="7">
    <location>
        <begin position="49"/>
        <end position="67"/>
    </location>
</feature>
<dbReference type="InterPro" id="IPR001128">
    <property type="entry name" value="Cyt_P450"/>
</dbReference>
<dbReference type="InterPro" id="IPR050364">
    <property type="entry name" value="Cytochrome_P450_fung"/>
</dbReference>
<evidence type="ECO:0000256" key="6">
    <source>
        <dbReference type="PIRSR" id="PIRSR602401-1"/>
    </source>
</evidence>
<dbReference type="Gene3D" id="1.10.630.10">
    <property type="entry name" value="Cytochrome P450"/>
    <property type="match status" value="1"/>
</dbReference>
<dbReference type="GO" id="GO:0020037">
    <property type="term" value="F:heme binding"/>
    <property type="evidence" value="ECO:0007669"/>
    <property type="project" value="InterPro"/>
</dbReference>
<comment type="similarity">
    <text evidence="1">Belongs to the cytochrome P450 family.</text>
</comment>
<keyword evidence="5" id="KW-0503">Monooxygenase</keyword>
<proteinExistence type="inferred from homology"/>
<evidence type="ECO:0000313" key="9">
    <source>
        <dbReference type="Proteomes" id="UP000244855"/>
    </source>
</evidence>
<dbReference type="InterPro" id="IPR036396">
    <property type="entry name" value="Cyt_P450_sf"/>
</dbReference>
<dbReference type="Pfam" id="PF00067">
    <property type="entry name" value="p450"/>
    <property type="match status" value="1"/>
</dbReference>
<evidence type="ECO:0000313" key="8">
    <source>
        <dbReference type="EMBL" id="PVH90734.1"/>
    </source>
</evidence>
<dbReference type="PANTHER" id="PTHR46300:SF2">
    <property type="entry name" value="CYTOCHROME P450 MONOOXYGENASE ALNH-RELATED"/>
    <property type="match status" value="1"/>
</dbReference>
<organism evidence="8 9">
    <name type="scientific">Periconia macrospinosa</name>
    <dbReference type="NCBI Taxonomy" id="97972"/>
    <lineage>
        <taxon>Eukaryota</taxon>
        <taxon>Fungi</taxon>
        <taxon>Dikarya</taxon>
        <taxon>Ascomycota</taxon>
        <taxon>Pezizomycotina</taxon>
        <taxon>Dothideomycetes</taxon>
        <taxon>Pleosporomycetidae</taxon>
        <taxon>Pleosporales</taxon>
        <taxon>Massarineae</taxon>
        <taxon>Periconiaceae</taxon>
        <taxon>Periconia</taxon>
    </lineage>
</organism>
<dbReference type="PRINTS" id="PR00463">
    <property type="entry name" value="EP450I"/>
</dbReference>
<feature type="binding site" description="axial binding residue" evidence="6">
    <location>
        <position position="468"/>
    </location>
    <ligand>
        <name>heme</name>
        <dbReference type="ChEBI" id="CHEBI:30413"/>
    </ligand>
    <ligandPart>
        <name>Fe</name>
        <dbReference type="ChEBI" id="CHEBI:18248"/>
    </ligandPart>
</feature>
<dbReference type="GO" id="GO:0005506">
    <property type="term" value="F:iron ion binding"/>
    <property type="evidence" value="ECO:0007669"/>
    <property type="project" value="InterPro"/>
</dbReference>
<dbReference type="Proteomes" id="UP000244855">
    <property type="component" value="Unassembled WGS sequence"/>
</dbReference>
<dbReference type="InterPro" id="IPR002401">
    <property type="entry name" value="Cyt_P450_E_grp-I"/>
</dbReference>
<keyword evidence="3" id="KW-0560">Oxidoreductase</keyword>
<keyword evidence="7" id="KW-0472">Membrane</keyword>
<dbReference type="AlphaFoldDB" id="A0A2V1D0F8"/>
<keyword evidence="4 6" id="KW-0408">Iron</keyword>
<comment type="cofactor">
    <cofactor evidence="6">
        <name>heme</name>
        <dbReference type="ChEBI" id="CHEBI:30413"/>
    </cofactor>
</comment>
<evidence type="ECO:0000256" key="7">
    <source>
        <dbReference type="SAM" id="Phobius"/>
    </source>
</evidence>
<keyword evidence="7" id="KW-1133">Transmembrane helix</keyword>
<evidence type="ECO:0000256" key="5">
    <source>
        <dbReference type="ARBA" id="ARBA00023033"/>
    </source>
</evidence>
<keyword evidence="9" id="KW-1185">Reference proteome</keyword>
<accession>A0A2V1D0F8</accession>
<dbReference type="GO" id="GO:0016705">
    <property type="term" value="F:oxidoreductase activity, acting on paired donors, with incorporation or reduction of molecular oxygen"/>
    <property type="evidence" value="ECO:0007669"/>
    <property type="project" value="InterPro"/>
</dbReference>
<keyword evidence="7" id="KW-0812">Transmembrane</keyword>
<dbReference type="PANTHER" id="PTHR46300">
    <property type="entry name" value="P450, PUTATIVE (EUROFUNG)-RELATED-RELATED"/>
    <property type="match status" value="1"/>
</dbReference>
<sequence>MTEASARAVVEEFCHFMKRDPCNSGARMMLAASPDLQQLADACHTVAEMVILLLFIVLASSAAIYLYSCQFMGTRAKPRLPPGPRGRPFIGKIIQLSQQYGGIYSLQMARQRYVVLADALIADDLLVTRAATTSSRESSYIASKTLWNGMGVIASPQNEIWQKHRQIIQQALRSQGVDNAADVIQKPLVRLCEKLALRAVDEEELQLIFAEYSLENFLSMLLGQNHDMLPESLLRQLLSMMDEMLKLMIPLANKEDFFAPLQRLSTSSYCQARQSRSRLLVIMNSLLEFIEPQSSSSTNCFGRTLLQKEEQGEIDNFEKCSLAMVWIIAAHASFPGFFVSFVSSISSRLEVQQCARQELATNIETHGLRHSDQQKLPYCRAVLLEAMRCNRASINSPHLVTEDMILGRHVIPAGTALVLDTWTINHDEASFQDPMLFEPRRHIRGELPTPRGVAAANFWIFGTGRRICPAHCPSWASRGRRARAIMTTLKKVIGA</sequence>